<dbReference type="SUPFAM" id="SSF89447">
    <property type="entry name" value="AbrB/MazE/MraZ-like"/>
    <property type="match status" value="1"/>
</dbReference>
<dbReference type="PANTHER" id="PTHR42930:SF2">
    <property type="entry name" value="PHOU DOMAIN-CONTAINING PROTEIN"/>
    <property type="match status" value="1"/>
</dbReference>
<feature type="domain" description="SpoVT-AbrB" evidence="1">
    <location>
        <begin position="9"/>
        <end position="54"/>
    </location>
</feature>
<accession>A8MDT1</accession>
<dbReference type="OrthoDB" id="40991at2157"/>
<dbReference type="InterPro" id="IPR026022">
    <property type="entry name" value="PhoU_dom"/>
</dbReference>
<evidence type="ECO:0000259" key="1">
    <source>
        <dbReference type="SMART" id="SM00966"/>
    </source>
</evidence>
<dbReference type="Proteomes" id="UP000001137">
    <property type="component" value="Chromosome"/>
</dbReference>
<dbReference type="GO" id="GO:0003677">
    <property type="term" value="F:DNA binding"/>
    <property type="evidence" value="ECO:0007669"/>
    <property type="project" value="InterPro"/>
</dbReference>
<dbReference type="EMBL" id="CP000852">
    <property type="protein sequence ID" value="ABW01937.1"/>
    <property type="molecule type" value="Genomic_DNA"/>
</dbReference>
<dbReference type="InterPro" id="IPR038078">
    <property type="entry name" value="PhoU-like_sf"/>
</dbReference>
<reference evidence="2 3" key="1">
    <citation type="submission" date="2007-10" db="EMBL/GenBank/DDBJ databases">
        <title>Complete sequence of Caldivirga maquilingensis IC-167.</title>
        <authorList>
            <consortium name="US DOE Joint Genome Institute"/>
            <person name="Copeland A."/>
            <person name="Lucas S."/>
            <person name="Lapidus A."/>
            <person name="Barry K."/>
            <person name="Glavina del Rio T."/>
            <person name="Dalin E."/>
            <person name="Tice H."/>
            <person name="Pitluck S."/>
            <person name="Saunders E."/>
            <person name="Brettin T."/>
            <person name="Bruce D."/>
            <person name="Detter J.C."/>
            <person name="Han C."/>
            <person name="Schmutz J."/>
            <person name="Larimer F."/>
            <person name="Land M."/>
            <person name="Hauser L."/>
            <person name="Kyrpides N."/>
            <person name="Ivanova N."/>
            <person name="Biddle J.F."/>
            <person name="Zhang Z."/>
            <person name="Fitz-Gibbon S.T."/>
            <person name="Lowe T.M."/>
            <person name="Saltikov C."/>
            <person name="House C.H."/>
            <person name="Richardson P."/>
        </authorList>
    </citation>
    <scope>NUCLEOTIDE SEQUENCE [LARGE SCALE GENOMIC DNA]</scope>
    <source>
        <strain evidence="3">ATCC 700844 / DSM 13496 / JCM 10307 / IC-167</strain>
    </source>
</reference>
<dbReference type="HOGENOM" id="CLU_069302_1_0_2"/>
<organism evidence="2 3">
    <name type="scientific">Caldivirga maquilingensis (strain ATCC 700844 / DSM 13496 / JCM 10307 / IC-167)</name>
    <dbReference type="NCBI Taxonomy" id="397948"/>
    <lineage>
        <taxon>Archaea</taxon>
        <taxon>Thermoproteota</taxon>
        <taxon>Thermoprotei</taxon>
        <taxon>Thermoproteales</taxon>
        <taxon>Thermoproteaceae</taxon>
        <taxon>Caldivirga</taxon>
    </lineage>
</organism>
<dbReference type="KEGG" id="cma:Cmaq_1109"/>
<protein>
    <submittedName>
        <fullName evidence="2">SpoVT/AbrB domain protein</fullName>
    </submittedName>
</protein>
<keyword evidence="3" id="KW-1185">Reference proteome</keyword>
<dbReference type="RefSeq" id="WP_012186156.1">
    <property type="nucleotide sequence ID" value="NC_009954.1"/>
</dbReference>
<sequence length="331" mass="37360">MSMYRRVIRIGEKSIGVTLPKQWLDSLNIGLGDLIEVKAVEDMLIIKPVVSEHGSSNAVVLSSGDSSDEAMRIIIAGYIEGFDDIMVKGPRESIRRAYQIIESKLPGSLILEGEEGIIVKVATSETNIDLKMVINSTSTILNAMFDKISTYLESNDSSLLDETVSMDDQVDKLYFLALRTIKKLSFRDPKESIDDTIIVKNMEHVADALDRTARTLKRMQNIESECLRELNNRIKDVWSYTLRAINSYQSGSKEQALKVIMSREELLNRMFNLVRKPCGEEMAGIMHELQLIIALSVDIAEATFSNYVRSVTRRQPSKEIDKDDESQLNET</sequence>
<dbReference type="Gene3D" id="1.20.58.220">
    <property type="entry name" value="Phosphate transport system protein phou homolog 2, domain 2"/>
    <property type="match status" value="1"/>
</dbReference>
<dbReference type="Pfam" id="PF04014">
    <property type="entry name" value="MazE_antitoxin"/>
    <property type="match status" value="1"/>
</dbReference>
<dbReference type="Pfam" id="PF01895">
    <property type="entry name" value="PhoU"/>
    <property type="match status" value="1"/>
</dbReference>
<dbReference type="SUPFAM" id="SSF109755">
    <property type="entry name" value="PhoU-like"/>
    <property type="match status" value="1"/>
</dbReference>
<dbReference type="GO" id="GO:0030643">
    <property type="term" value="P:intracellular phosphate ion homeostasis"/>
    <property type="evidence" value="ECO:0007669"/>
    <property type="project" value="InterPro"/>
</dbReference>
<dbReference type="STRING" id="397948.Cmaq_1109"/>
<dbReference type="InterPro" id="IPR007159">
    <property type="entry name" value="SpoVT-AbrB_dom"/>
</dbReference>
<dbReference type="SMART" id="SM00966">
    <property type="entry name" value="SpoVT_AbrB"/>
    <property type="match status" value="1"/>
</dbReference>
<name>A8MDT1_CALMQ</name>
<dbReference type="PANTHER" id="PTHR42930">
    <property type="entry name" value="PHOSPHATE-SPECIFIC TRANSPORT SYSTEM ACCESSORY PROTEIN PHOU"/>
    <property type="match status" value="1"/>
</dbReference>
<proteinExistence type="predicted"/>
<evidence type="ECO:0000313" key="3">
    <source>
        <dbReference type="Proteomes" id="UP000001137"/>
    </source>
</evidence>
<dbReference type="GO" id="GO:0045936">
    <property type="term" value="P:negative regulation of phosphate metabolic process"/>
    <property type="evidence" value="ECO:0007669"/>
    <property type="project" value="InterPro"/>
</dbReference>
<dbReference type="GeneID" id="5709912"/>
<dbReference type="InterPro" id="IPR028366">
    <property type="entry name" value="PhoU"/>
</dbReference>
<dbReference type="Gene3D" id="2.10.260.10">
    <property type="match status" value="1"/>
</dbReference>
<evidence type="ECO:0000313" key="2">
    <source>
        <dbReference type="EMBL" id="ABW01937.1"/>
    </source>
</evidence>
<dbReference type="InterPro" id="IPR037914">
    <property type="entry name" value="SpoVT-AbrB_sf"/>
</dbReference>
<dbReference type="eggNOG" id="arCOG00318">
    <property type="taxonomic scope" value="Archaea"/>
</dbReference>
<dbReference type="AlphaFoldDB" id="A8MDT1"/>
<gene>
    <name evidence="2" type="ordered locus">Cmaq_1109</name>
</gene>